<gene>
    <name evidence="1" type="ORF">CRV2_00010822</name>
</gene>
<reference evidence="1" key="2">
    <citation type="submission" date="2021-10" db="EMBL/GenBank/DDBJ databases">
        <authorList>
            <person name="Piombo E."/>
        </authorList>
    </citation>
    <scope>NUCLEOTIDE SEQUENCE</scope>
</reference>
<sequence>MYRANRNDEIAIAQEHHSDSDLDVLAHEKTATTEPDRAAAGNQPSGNTQIVQAIGLEALLPTFSPVEALKANGIIDDQLASDISNLQGFQSPFAWSRRKKTTVLSGAFLASCLAAYAAGAYALASQPLRSKWDISDTEFNAGITMFVLGFGFAPMILAPISEAHGRYWVFCGSGLVFFLGLVGCAVTDSYAGMLVSRFVVGSGASVYATLTGGVVSDLYHKEDRNTPMSLYSLSIMIGTGLGPLISGFVVDHLGWRWIFYLQAIAVGSTTLIIFLFFKETRSNVVLRRKCMRINELILKSNSSPYLVEFRPASEERKFDVSIIWRSFAFPLRLLVTESVVFWFSAWVSFAWAILYMQFSSVGIVFRDVYDFSNTQVGAVYTAVIVGSTISCFLSIVQESAMYKFYPQRMASPEGRLLAPGIQSILLPAGLFCIYLAVFNYLADSYHRLRRSR</sequence>
<dbReference type="Proteomes" id="UP000836387">
    <property type="component" value="Unassembled WGS sequence"/>
</dbReference>
<organism evidence="1 2">
    <name type="scientific">Clonostachys rosea f. rosea IK726</name>
    <dbReference type="NCBI Taxonomy" id="1349383"/>
    <lineage>
        <taxon>Eukaryota</taxon>
        <taxon>Fungi</taxon>
        <taxon>Dikarya</taxon>
        <taxon>Ascomycota</taxon>
        <taxon>Pezizomycotina</taxon>
        <taxon>Sordariomycetes</taxon>
        <taxon>Hypocreomycetidae</taxon>
        <taxon>Hypocreales</taxon>
        <taxon>Bionectriaceae</taxon>
        <taxon>Clonostachys</taxon>
    </lineage>
</organism>
<proteinExistence type="predicted"/>
<name>A0ACA9TUU9_BIOOC</name>
<reference evidence="1" key="1">
    <citation type="submission" date="2020-04" db="EMBL/GenBank/DDBJ databases">
        <authorList>
            <person name="Broberg M."/>
        </authorList>
    </citation>
    <scope>NUCLEOTIDE SEQUENCE</scope>
</reference>
<evidence type="ECO:0000313" key="2">
    <source>
        <dbReference type="Proteomes" id="UP000836387"/>
    </source>
</evidence>
<dbReference type="EMBL" id="CADEHS020000008">
    <property type="protein sequence ID" value="CAG9944731.1"/>
    <property type="molecule type" value="Genomic_DNA"/>
</dbReference>
<accession>A0ACA9TUU9</accession>
<comment type="caution">
    <text evidence="1">The sequence shown here is derived from an EMBL/GenBank/DDBJ whole genome shotgun (WGS) entry which is preliminary data.</text>
</comment>
<keyword evidence="2" id="KW-1185">Reference proteome</keyword>
<evidence type="ECO:0000313" key="1">
    <source>
        <dbReference type="EMBL" id="CAG9944731.1"/>
    </source>
</evidence>
<protein>
    <submittedName>
        <fullName evidence="1">Uncharacterized protein</fullName>
    </submittedName>
</protein>